<comment type="caution">
    <text evidence="1">The sequence shown here is derived from an EMBL/GenBank/DDBJ whole genome shotgun (WGS) entry which is preliminary data.</text>
</comment>
<sequence>MARRTVTRLLYIAAPIGAASYGIHRGLSHLEEKYPNLPASENASKALLTPRNPITQRCAYSDIFAARVPLSALEARIQSPNKRDQIALEDAWARAVLGSRILRAEGSLVGLLTKWNFSPGDVGEHGFGPRENGEPQELLNGALCTQRTPGADADSQGLLISWYMADEPRLFFEKIARWGYPWRLMSGGRHEMSVSAPYDVPGQGRIVDVRFSGAHDYEIVEEEGVKQKIIPGWVMRLHAGYARLILDLAVREVVDEYEKGKT</sequence>
<evidence type="ECO:0000313" key="1">
    <source>
        <dbReference type="EMBL" id="OKO97312.1"/>
    </source>
</evidence>
<dbReference type="Proteomes" id="UP000186955">
    <property type="component" value="Unassembled WGS sequence"/>
</dbReference>
<dbReference type="AlphaFoldDB" id="A0A1Q5TAQ1"/>
<gene>
    <name evidence="1" type="ORF">PENSUB_10106</name>
</gene>
<protein>
    <submittedName>
        <fullName evidence="1">Uncharacterized protein</fullName>
    </submittedName>
</protein>
<proteinExistence type="predicted"/>
<organism evidence="1 2">
    <name type="scientific">Penicillium subrubescens</name>
    <dbReference type="NCBI Taxonomy" id="1316194"/>
    <lineage>
        <taxon>Eukaryota</taxon>
        <taxon>Fungi</taxon>
        <taxon>Dikarya</taxon>
        <taxon>Ascomycota</taxon>
        <taxon>Pezizomycotina</taxon>
        <taxon>Eurotiomycetes</taxon>
        <taxon>Eurotiomycetidae</taxon>
        <taxon>Eurotiales</taxon>
        <taxon>Aspergillaceae</taxon>
        <taxon>Penicillium</taxon>
    </lineage>
</organism>
<evidence type="ECO:0000313" key="2">
    <source>
        <dbReference type="Proteomes" id="UP000186955"/>
    </source>
</evidence>
<dbReference type="STRING" id="1316194.A0A1Q5TAQ1"/>
<keyword evidence="2" id="KW-1185">Reference proteome</keyword>
<dbReference type="EMBL" id="MNBE01000695">
    <property type="protein sequence ID" value="OKO97312.1"/>
    <property type="molecule type" value="Genomic_DNA"/>
</dbReference>
<dbReference type="OrthoDB" id="4480078at2759"/>
<name>A0A1Q5TAQ1_9EURO</name>
<reference evidence="1 2" key="1">
    <citation type="submission" date="2016-10" db="EMBL/GenBank/DDBJ databases">
        <title>Genome sequence of the ascomycete fungus Penicillium subrubescens.</title>
        <authorList>
            <person name="De Vries R.P."/>
            <person name="Peng M."/>
            <person name="Dilokpimol A."/>
            <person name="Hilden K."/>
            <person name="Makela M.R."/>
            <person name="Grigoriev I."/>
            <person name="Riley R."/>
            <person name="Granchi Z."/>
        </authorList>
    </citation>
    <scope>NUCLEOTIDE SEQUENCE [LARGE SCALE GENOMIC DNA]</scope>
    <source>
        <strain evidence="1 2">CBS 132785</strain>
    </source>
</reference>
<accession>A0A1Q5TAQ1</accession>